<evidence type="ECO:0000313" key="1">
    <source>
        <dbReference type="EMBL" id="QTG12400.1"/>
    </source>
</evidence>
<dbReference type="PROSITE" id="PS51257">
    <property type="entry name" value="PROKAR_LIPOPROTEIN"/>
    <property type="match status" value="1"/>
</dbReference>
<dbReference type="Proteomes" id="UP000663946">
    <property type="component" value="Chromosome 1"/>
</dbReference>
<dbReference type="AlphaFoldDB" id="A0AAJ4MZW1"/>
<proteinExistence type="predicted"/>
<dbReference type="RefSeq" id="WP_333721872.1">
    <property type="nucleotide sequence ID" value="NZ_CP049216.1"/>
</dbReference>
<organism evidence="1 2">
    <name type="scientific">Agrobacterium tumefaciens</name>
    <dbReference type="NCBI Taxonomy" id="358"/>
    <lineage>
        <taxon>Bacteria</taxon>
        <taxon>Pseudomonadati</taxon>
        <taxon>Pseudomonadota</taxon>
        <taxon>Alphaproteobacteria</taxon>
        <taxon>Hyphomicrobiales</taxon>
        <taxon>Rhizobiaceae</taxon>
        <taxon>Rhizobium/Agrobacterium group</taxon>
        <taxon>Agrobacterium</taxon>
        <taxon>Agrobacterium tumefaciens complex</taxon>
    </lineage>
</organism>
<sequence length="136" mass="15232">MNRILMMVAVGLLAGCQSGTDDRDISGAISDPKLRAQLSEDYQQRQVAMAAMRTHCASQWRGDPSMIAYCEEAQTPVVRRYVSNQVRYKHLNKGGLFAKEYRAHTVCRAAHPGDFEMAQACVENDTAVRRLTALQR</sequence>
<accession>A0AAJ4MZW1</accession>
<evidence type="ECO:0000313" key="2">
    <source>
        <dbReference type="Proteomes" id="UP000663946"/>
    </source>
</evidence>
<protein>
    <recommendedName>
        <fullName evidence="3">Lipoprotein</fullName>
    </recommendedName>
</protein>
<reference evidence="1" key="1">
    <citation type="submission" date="2020-02" db="EMBL/GenBank/DDBJ databases">
        <title>Unexpected conservation and global transmission of agrobacterial virulence plasmids.</title>
        <authorList>
            <person name="Weisberg A.J."/>
            <person name="Davis E.W. II"/>
            <person name="Tabima J.R."/>
            <person name="Belcher M.S."/>
            <person name="Miller M."/>
            <person name="Kuo C.-H."/>
            <person name="Loper J.E."/>
            <person name="Grunwald N.J."/>
            <person name="Putnam M.L."/>
            <person name="Chang J.H."/>
        </authorList>
    </citation>
    <scope>NUCLEOTIDE SEQUENCE</scope>
    <source>
        <strain evidence="1">Q15/94</strain>
    </source>
</reference>
<dbReference type="EMBL" id="CP049216">
    <property type="protein sequence ID" value="QTG12400.1"/>
    <property type="molecule type" value="Genomic_DNA"/>
</dbReference>
<name>A0AAJ4MZW1_AGRTU</name>
<gene>
    <name evidence="1" type="ORF">G6M86_03695</name>
</gene>
<evidence type="ECO:0008006" key="3">
    <source>
        <dbReference type="Google" id="ProtNLM"/>
    </source>
</evidence>